<name>A0A6H0XJG6_9PEZI</name>
<dbReference type="OrthoDB" id="18978at2759"/>
<evidence type="ECO:0000256" key="1">
    <source>
        <dbReference type="ARBA" id="ARBA00008828"/>
    </source>
</evidence>
<dbReference type="AlphaFoldDB" id="A0A6H0XJG6"/>
<keyword evidence="5" id="KW-1185">Reference proteome</keyword>
<feature type="region of interest" description="Disordered" evidence="2">
    <location>
        <begin position="296"/>
        <end position="318"/>
    </location>
</feature>
<dbReference type="Pfam" id="PF05004">
    <property type="entry name" value="IFRD"/>
    <property type="match status" value="1"/>
</dbReference>
<dbReference type="PANTHER" id="PTHR12354:SF1">
    <property type="entry name" value="INTERFERON-RELATED DEVELOPMENTAL REGULATOR 1"/>
    <property type="match status" value="1"/>
</dbReference>
<accession>A0A6H0XJG6</accession>
<dbReference type="InterPro" id="IPR016024">
    <property type="entry name" value="ARM-type_fold"/>
</dbReference>
<sequence>MHDLRKQALLESGKTVSRKARSKAGTPASSKNVSPLASRSGSRVASRNASDDEGELSDGTQWSATNSIDEMLASPDVESDPFSDTWMAELHDRIEQICDRKKSSVQGREESLNAFSLILMRHYAQSFIRSRTTELIPAIIKCVKAGQTEREVVLALKALALILITIPDETIYDSAQDIIKNTITDAQHPTAKLAAIRALGVVTFYGGASTEEVEATMDLLLEIASSDGALIEEADNADIVTASLEEWGFLATQLDDMEQATEAAMDTFVDQIDSSKASVQIAAGENIALLYEKSYTELESDEEPSSDEDDDDEASGPRMIKRYTVYRQKEQLEQSLEDLTKGSSKRVSKKDRKAIHTAFADILNTVEKPTRGPRYSTALDEDGREFGSRLKIAIHGGGRMTIDTWWKLLRLNALKRLLQGGFLEHYEKNEVVFESLPVIVEDD</sequence>
<feature type="compositionally biased region" description="Polar residues" evidence="2">
    <location>
        <begin position="27"/>
        <end position="48"/>
    </location>
</feature>
<feature type="compositionally biased region" description="Acidic residues" evidence="2">
    <location>
        <begin position="298"/>
        <end position="314"/>
    </location>
</feature>
<dbReference type="SUPFAM" id="SSF48371">
    <property type="entry name" value="ARM repeat"/>
    <property type="match status" value="1"/>
</dbReference>
<evidence type="ECO:0000313" key="5">
    <source>
        <dbReference type="Proteomes" id="UP000503462"/>
    </source>
</evidence>
<dbReference type="InterPro" id="IPR011989">
    <property type="entry name" value="ARM-like"/>
</dbReference>
<feature type="region of interest" description="Disordered" evidence="2">
    <location>
        <begin position="1"/>
        <end position="62"/>
    </location>
</feature>
<dbReference type="InterPro" id="IPR007701">
    <property type="entry name" value="Interferon-rel_develop_reg_N"/>
</dbReference>
<gene>
    <name evidence="4" type="ORF">AMS68_000390</name>
</gene>
<reference evidence="4 5" key="1">
    <citation type="journal article" date="2016" name="Sci. Rep.">
        <title>Peltaster fructicola genome reveals evolution from an invasive phytopathogen to an ectophytic parasite.</title>
        <authorList>
            <person name="Xu C."/>
            <person name="Chen H."/>
            <person name="Gleason M.L."/>
            <person name="Xu J.R."/>
            <person name="Liu H."/>
            <person name="Zhang R."/>
            <person name="Sun G."/>
        </authorList>
    </citation>
    <scope>NUCLEOTIDE SEQUENCE [LARGE SCALE GENOMIC DNA]</scope>
    <source>
        <strain evidence="4 5">LNHT1506</strain>
    </source>
</reference>
<dbReference type="EMBL" id="CP051139">
    <property type="protein sequence ID" value="QIW94872.1"/>
    <property type="molecule type" value="Genomic_DNA"/>
</dbReference>
<dbReference type="Proteomes" id="UP000503462">
    <property type="component" value="Chromosome 1"/>
</dbReference>
<dbReference type="Gene3D" id="1.25.10.10">
    <property type="entry name" value="Leucine-rich Repeat Variant"/>
    <property type="match status" value="1"/>
</dbReference>
<protein>
    <recommendedName>
        <fullName evidence="3">Interferon-related developmental regulator N-terminal domain-containing protein</fullName>
    </recommendedName>
</protein>
<evidence type="ECO:0000256" key="2">
    <source>
        <dbReference type="SAM" id="MobiDB-lite"/>
    </source>
</evidence>
<proteinExistence type="inferred from homology"/>
<comment type="similarity">
    <text evidence="1">Belongs to the IFRD family.</text>
</comment>
<dbReference type="PANTHER" id="PTHR12354">
    <property type="entry name" value="INTERFERON-RELATED DEVELOPMENTAL REGULATOR"/>
    <property type="match status" value="1"/>
</dbReference>
<feature type="domain" description="Interferon-related developmental regulator N-terminal" evidence="3">
    <location>
        <begin position="69"/>
        <end position="367"/>
    </location>
</feature>
<evidence type="ECO:0000313" key="4">
    <source>
        <dbReference type="EMBL" id="QIW94872.1"/>
    </source>
</evidence>
<evidence type="ECO:0000259" key="3">
    <source>
        <dbReference type="Pfam" id="PF05004"/>
    </source>
</evidence>
<dbReference type="InterPro" id="IPR039777">
    <property type="entry name" value="IFRD"/>
</dbReference>
<organism evidence="4 5">
    <name type="scientific">Peltaster fructicola</name>
    <dbReference type="NCBI Taxonomy" id="286661"/>
    <lineage>
        <taxon>Eukaryota</taxon>
        <taxon>Fungi</taxon>
        <taxon>Dikarya</taxon>
        <taxon>Ascomycota</taxon>
        <taxon>Pezizomycotina</taxon>
        <taxon>Dothideomycetes</taxon>
        <taxon>Dothideomycetes incertae sedis</taxon>
        <taxon>Peltaster</taxon>
    </lineage>
</organism>